<dbReference type="GeneID" id="94583383"/>
<protein>
    <submittedName>
        <fullName evidence="1">Uncharacterized protein</fullName>
    </submittedName>
</protein>
<dbReference type="Proteomes" id="UP000182444">
    <property type="component" value="Chromosome 1D"/>
</dbReference>
<sequence length="171" mass="20185">MALPDKHHWLRDMKEDVWTLSRATRFLRGWTAQEAKGKKVLPSRWVYNRNFNLHGSLSDTRLWWSQETNIDNLVSFSPVIRFESVCCFQQVEHASMDIKTVTLMTTKDQEVPHRQFQDEVSWPCRKKTATIHSLMEDYITQMSKDLDITVKHKVKEDPPLMSQFTDKEISS</sequence>
<accession>A0A1D8NF83</accession>
<dbReference type="VEuPathDB" id="FungiDB:YALI1_D23561g"/>
<dbReference type="AlphaFoldDB" id="A0A1D8NF83"/>
<organism evidence="1 2">
    <name type="scientific">Yarrowia lipolytica</name>
    <name type="common">Candida lipolytica</name>
    <dbReference type="NCBI Taxonomy" id="4952"/>
    <lineage>
        <taxon>Eukaryota</taxon>
        <taxon>Fungi</taxon>
        <taxon>Dikarya</taxon>
        <taxon>Ascomycota</taxon>
        <taxon>Saccharomycotina</taxon>
        <taxon>Dipodascomycetes</taxon>
        <taxon>Dipodascales</taxon>
        <taxon>Dipodascales incertae sedis</taxon>
        <taxon>Yarrowia</taxon>
    </lineage>
</organism>
<evidence type="ECO:0000313" key="1">
    <source>
        <dbReference type="EMBL" id="AOW04273.1"/>
    </source>
</evidence>
<gene>
    <name evidence="1" type="ORF">YALI1_D23561g</name>
</gene>
<proteinExistence type="predicted"/>
<name>A0A1D8NF83_YARLL</name>
<dbReference type="EMBL" id="CP017556">
    <property type="protein sequence ID" value="AOW04273.1"/>
    <property type="molecule type" value="Genomic_DNA"/>
</dbReference>
<reference evidence="1 2" key="1">
    <citation type="journal article" date="2016" name="PLoS ONE">
        <title>Sequence Assembly of Yarrowia lipolytica Strain W29/CLIB89 Shows Transposable Element Diversity.</title>
        <authorList>
            <person name="Magnan C."/>
            <person name="Yu J."/>
            <person name="Chang I."/>
            <person name="Jahn E."/>
            <person name="Kanomata Y."/>
            <person name="Wu J."/>
            <person name="Zeller M."/>
            <person name="Oakes M."/>
            <person name="Baldi P."/>
            <person name="Sandmeyer S."/>
        </authorList>
    </citation>
    <scope>NUCLEOTIDE SEQUENCE [LARGE SCALE GENOMIC DNA]</scope>
    <source>
        <strain evidence="2">CLIB89(W29)</strain>
    </source>
</reference>
<evidence type="ECO:0000313" key="2">
    <source>
        <dbReference type="Proteomes" id="UP000182444"/>
    </source>
</evidence>
<dbReference type="RefSeq" id="XP_068138871.1">
    <property type="nucleotide sequence ID" value="XM_068282770.1"/>
</dbReference>